<dbReference type="Pfam" id="PF00984">
    <property type="entry name" value="UDPG_MGDP_dh"/>
    <property type="match status" value="1"/>
</dbReference>
<proteinExistence type="inferred from homology"/>
<dbReference type="SMART" id="SM00984">
    <property type="entry name" value="UDPG_MGDP_dh_C"/>
    <property type="match status" value="1"/>
</dbReference>
<feature type="domain" description="UDP-glucose/GDP-mannose dehydrogenase C-terminal" evidence="8">
    <location>
        <begin position="317"/>
        <end position="425"/>
    </location>
</feature>
<keyword evidence="5 7" id="KW-0520">NAD</keyword>
<dbReference type="Pfam" id="PF03721">
    <property type="entry name" value="UDPG_MGDP_dh_N"/>
    <property type="match status" value="1"/>
</dbReference>
<keyword evidence="10" id="KW-1185">Reference proteome</keyword>
<dbReference type="InterPro" id="IPR036291">
    <property type="entry name" value="NAD(P)-bd_dom_sf"/>
</dbReference>
<dbReference type="Proteomes" id="UP001500622">
    <property type="component" value="Unassembled WGS sequence"/>
</dbReference>
<accession>A0ABP8LSJ6</accession>
<dbReference type="InterPro" id="IPR014026">
    <property type="entry name" value="UDP-Glc/GDP-Man_DH_dimer"/>
</dbReference>
<dbReference type="NCBIfam" id="TIGR03026">
    <property type="entry name" value="NDP-sugDHase"/>
    <property type="match status" value="1"/>
</dbReference>
<comment type="catalytic activity">
    <reaction evidence="6 7">
        <text>UDP-alpha-D-glucose + 2 NAD(+) + H2O = UDP-alpha-D-glucuronate + 2 NADH + 3 H(+)</text>
        <dbReference type="Rhea" id="RHEA:23596"/>
        <dbReference type="ChEBI" id="CHEBI:15377"/>
        <dbReference type="ChEBI" id="CHEBI:15378"/>
        <dbReference type="ChEBI" id="CHEBI:57540"/>
        <dbReference type="ChEBI" id="CHEBI:57945"/>
        <dbReference type="ChEBI" id="CHEBI:58052"/>
        <dbReference type="ChEBI" id="CHEBI:58885"/>
        <dbReference type="EC" id="1.1.1.22"/>
    </reaction>
</comment>
<protein>
    <recommendedName>
        <fullName evidence="3 7">UDP-glucose 6-dehydrogenase</fullName>
        <ecNumber evidence="3 7">1.1.1.22</ecNumber>
    </recommendedName>
</protein>
<dbReference type="InterPro" id="IPR008927">
    <property type="entry name" value="6-PGluconate_DH-like_C_sf"/>
</dbReference>
<dbReference type="SUPFAM" id="SSF51735">
    <property type="entry name" value="NAD(P)-binding Rossmann-fold domains"/>
    <property type="match status" value="1"/>
</dbReference>
<dbReference type="InterPro" id="IPR036220">
    <property type="entry name" value="UDP-Glc/GDP-Man_DH_C_sf"/>
</dbReference>
<evidence type="ECO:0000256" key="6">
    <source>
        <dbReference type="ARBA" id="ARBA00047473"/>
    </source>
</evidence>
<evidence type="ECO:0000313" key="10">
    <source>
        <dbReference type="Proteomes" id="UP001500622"/>
    </source>
</evidence>
<dbReference type="SUPFAM" id="SSF48179">
    <property type="entry name" value="6-phosphogluconate dehydrogenase C-terminal domain-like"/>
    <property type="match status" value="1"/>
</dbReference>
<dbReference type="SUPFAM" id="SSF52413">
    <property type="entry name" value="UDP-glucose/GDP-mannose dehydrogenase C-terminal domain"/>
    <property type="match status" value="1"/>
</dbReference>
<evidence type="ECO:0000256" key="7">
    <source>
        <dbReference type="PIRNR" id="PIRNR000124"/>
    </source>
</evidence>
<dbReference type="PANTHER" id="PTHR43750">
    <property type="entry name" value="UDP-GLUCOSE 6-DEHYDROGENASE TUAD"/>
    <property type="match status" value="1"/>
</dbReference>
<dbReference type="Pfam" id="PF03720">
    <property type="entry name" value="UDPG_MGDP_dh_C"/>
    <property type="match status" value="1"/>
</dbReference>
<dbReference type="InterPro" id="IPR028357">
    <property type="entry name" value="UDPglc_DH_bac"/>
</dbReference>
<reference evidence="10" key="1">
    <citation type="journal article" date="2019" name="Int. J. Syst. Evol. Microbiol.">
        <title>The Global Catalogue of Microorganisms (GCM) 10K type strain sequencing project: providing services to taxonomists for standard genome sequencing and annotation.</title>
        <authorList>
            <consortium name="The Broad Institute Genomics Platform"/>
            <consortium name="The Broad Institute Genome Sequencing Center for Infectious Disease"/>
            <person name="Wu L."/>
            <person name="Ma J."/>
        </authorList>
    </citation>
    <scope>NUCLEOTIDE SEQUENCE [LARGE SCALE GENOMIC DNA]</scope>
    <source>
        <strain evidence="10">JCM 17810</strain>
    </source>
</reference>
<dbReference type="RefSeq" id="WP_345219137.1">
    <property type="nucleotide sequence ID" value="NZ_BAABGN010000015.1"/>
</dbReference>
<evidence type="ECO:0000256" key="2">
    <source>
        <dbReference type="ARBA" id="ARBA00006601"/>
    </source>
</evidence>
<dbReference type="InterPro" id="IPR001732">
    <property type="entry name" value="UDP-Glc/GDP-Man_DH_N"/>
</dbReference>
<dbReference type="PIRSF" id="PIRSF000124">
    <property type="entry name" value="UDPglc_GDPman_dh"/>
    <property type="match status" value="1"/>
</dbReference>
<name>A0ABP8LSJ6_9MICO</name>
<gene>
    <name evidence="9" type="ORF">GCM10023169_40900</name>
</gene>
<dbReference type="Gene3D" id="3.40.50.720">
    <property type="entry name" value="NAD(P)-binding Rossmann-like Domain"/>
    <property type="match status" value="2"/>
</dbReference>
<evidence type="ECO:0000256" key="3">
    <source>
        <dbReference type="ARBA" id="ARBA00012954"/>
    </source>
</evidence>
<evidence type="ECO:0000313" key="9">
    <source>
        <dbReference type="EMBL" id="GAA4433724.1"/>
    </source>
</evidence>
<evidence type="ECO:0000259" key="8">
    <source>
        <dbReference type="SMART" id="SM00984"/>
    </source>
</evidence>
<evidence type="ECO:0000256" key="4">
    <source>
        <dbReference type="ARBA" id="ARBA00023002"/>
    </source>
</evidence>
<dbReference type="EMBL" id="BAABGN010000015">
    <property type="protein sequence ID" value="GAA4433724.1"/>
    <property type="molecule type" value="Genomic_DNA"/>
</dbReference>
<dbReference type="PROSITE" id="PS51257">
    <property type="entry name" value="PROKAR_LIPOPROTEIN"/>
    <property type="match status" value="1"/>
</dbReference>
<dbReference type="PIRSF" id="PIRSF500134">
    <property type="entry name" value="UDPglc_DH_bac"/>
    <property type="match status" value="1"/>
</dbReference>
<dbReference type="PANTHER" id="PTHR43750:SF1">
    <property type="entry name" value="GDP-MANNOSE 6-DEHYDROGENASE"/>
    <property type="match status" value="1"/>
</dbReference>
<comment type="similarity">
    <text evidence="2 7">Belongs to the UDP-glucose/GDP-mannose dehydrogenase family.</text>
</comment>
<organism evidence="9 10">
    <name type="scientific">Georgenia halophila</name>
    <dbReference type="NCBI Taxonomy" id="620889"/>
    <lineage>
        <taxon>Bacteria</taxon>
        <taxon>Bacillati</taxon>
        <taxon>Actinomycetota</taxon>
        <taxon>Actinomycetes</taxon>
        <taxon>Micrococcales</taxon>
        <taxon>Bogoriellaceae</taxon>
        <taxon>Georgenia</taxon>
    </lineage>
</organism>
<sequence length="437" mass="46085">MRVAIVGLGHVGTVAAACLAESGHTVVGVDINTAKIDQLNAGVSPVVEVDLGDLVGCNVDRGRLSATEDLTAAVKGCDVAAVTVGTPSGSDGDVYLDDVVRVVGQIGWALGEADGWRLVVITSTVPPGTVEGDLVPLLEELSGKRAGIDFGVAFSPEFLRHGTAVSDFLSSPKTIVGTADGRAAQAATELYSPFATEVIRTSVPVAEMVKFSDTAWQALKVTFTNEIGRVAAAYGVDSRAVMSILSAETELSMPDNDRDPGFAFGGSRMPKDLRILTHRARKQGTSVPVLEAILESNRAHLDLALDKIAALGARRVTILGLAFTSGTDDVRESAALGLAARLLSEGYEVRIHDEHVDLQQLVGANRNHLLTVLPEIAQHLDDDLHRATEDADVLVVTQSSPTYARVTAQSRPDQTVLDLCGVARPVDEAPNYVGLTW</sequence>
<dbReference type="InterPro" id="IPR014027">
    <property type="entry name" value="UDP-Glc/GDP-Man_DH_C"/>
</dbReference>
<evidence type="ECO:0000256" key="1">
    <source>
        <dbReference type="ARBA" id="ARBA00004701"/>
    </source>
</evidence>
<comment type="caution">
    <text evidence="9">The sequence shown here is derived from an EMBL/GenBank/DDBJ whole genome shotgun (WGS) entry which is preliminary data.</text>
</comment>
<comment type="pathway">
    <text evidence="1">Nucleotide-sugar biosynthesis; UDP-alpha-D-glucuronate biosynthesis; UDP-alpha-D-glucuronate from UDP-alpha-D-glucose: step 1/1.</text>
</comment>
<dbReference type="Gene3D" id="1.20.5.170">
    <property type="match status" value="1"/>
</dbReference>
<dbReference type="EC" id="1.1.1.22" evidence="3 7"/>
<keyword evidence="4 7" id="KW-0560">Oxidoreductase</keyword>
<evidence type="ECO:0000256" key="5">
    <source>
        <dbReference type="ARBA" id="ARBA00023027"/>
    </source>
</evidence>
<dbReference type="InterPro" id="IPR017476">
    <property type="entry name" value="UDP-Glc/GDP-Man"/>
</dbReference>